<name>A0A2K3D5C4_CHLRE</name>
<dbReference type="InterPro" id="IPR014776">
    <property type="entry name" value="4pyrrole_Mease_sub2"/>
</dbReference>
<feature type="domain" description="Tetrapyrrole methylase" evidence="6">
    <location>
        <begin position="59"/>
        <end position="265"/>
    </location>
</feature>
<dbReference type="GO" id="GO:0032259">
    <property type="term" value="P:methylation"/>
    <property type="evidence" value="ECO:0007669"/>
    <property type="project" value="UniProtKB-KW"/>
</dbReference>
<dbReference type="PANTHER" id="PTHR45790">
    <property type="entry name" value="SIROHEME SYNTHASE-RELATED"/>
    <property type="match status" value="1"/>
</dbReference>
<dbReference type="InterPro" id="IPR035996">
    <property type="entry name" value="4pyrrol_Methylase_sf"/>
</dbReference>
<dbReference type="OMA" id="VIYMGIL"/>
<dbReference type="NCBIfam" id="TIGR01469">
    <property type="entry name" value="cobA_cysG_Cterm"/>
    <property type="match status" value="1"/>
</dbReference>
<dbReference type="CDD" id="cd11642">
    <property type="entry name" value="SUMT"/>
    <property type="match status" value="1"/>
</dbReference>
<dbReference type="GO" id="GO:0004851">
    <property type="term" value="F:uroporphyrin-III C-methyltransferase activity"/>
    <property type="evidence" value="ECO:0000318"/>
    <property type="project" value="GO_Central"/>
</dbReference>
<evidence type="ECO:0000256" key="1">
    <source>
        <dbReference type="ARBA" id="ARBA00012162"/>
    </source>
</evidence>
<dbReference type="Gramene" id="PNW75729">
    <property type="protein sequence ID" value="PNW75729"/>
    <property type="gene ID" value="CHLRE_12g538650v5"/>
</dbReference>
<evidence type="ECO:0000256" key="3">
    <source>
        <dbReference type="ARBA" id="ARBA00022679"/>
    </source>
</evidence>
<dbReference type="InterPro" id="IPR003043">
    <property type="entry name" value="Uropor_MeTrfase_CS"/>
</dbReference>
<evidence type="ECO:0000313" key="7">
    <source>
        <dbReference type="EMBL" id="PNW75729.1"/>
    </source>
</evidence>
<evidence type="ECO:0000313" key="8">
    <source>
        <dbReference type="Proteomes" id="UP000006906"/>
    </source>
</evidence>
<reference evidence="7 8" key="1">
    <citation type="journal article" date="2007" name="Science">
        <title>The Chlamydomonas genome reveals the evolution of key animal and plant functions.</title>
        <authorList>
            <person name="Merchant S.S."/>
            <person name="Prochnik S.E."/>
            <person name="Vallon O."/>
            <person name="Harris E.H."/>
            <person name="Karpowicz S.J."/>
            <person name="Witman G.B."/>
            <person name="Terry A."/>
            <person name="Salamov A."/>
            <person name="Fritz-Laylin L.K."/>
            <person name="Marechal-Drouard L."/>
            <person name="Marshall W.F."/>
            <person name="Qu L.H."/>
            <person name="Nelson D.R."/>
            <person name="Sanderfoot A.A."/>
            <person name="Spalding M.H."/>
            <person name="Kapitonov V.V."/>
            <person name="Ren Q."/>
            <person name="Ferris P."/>
            <person name="Lindquist E."/>
            <person name="Shapiro H."/>
            <person name="Lucas S.M."/>
            <person name="Grimwood J."/>
            <person name="Schmutz J."/>
            <person name="Cardol P."/>
            <person name="Cerutti H."/>
            <person name="Chanfreau G."/>
            <person name="Chen C.L."/>
            <person name="Cognat V."/>
            <person name="Croft M.T."/>
            <person name="Dent R."/>
            <person name="Dutcher S."/>
            <person name="Fernandez E."/>
            <person name="Fukuzawa H."/>
            <person name="Gonzalez-Ballester D."/>
            <person name="Gonzalez-Halphen D."/>
            <person name="Hallmann A."/>
            <person name="Hanikenne M."/>
            <person name="Hippler M."/>
            <person name="Inwood W."/>
            <person name="Jabbari K."/>
            <person name="Kalanon M."/>
            <person name="Kuras R."/>
            <person name="Lefebvre P.A."/>
            <person name="Lemaire S.D."/>
            <person name="Lobanov A.V."/>
            <person name="Lohr M."/>
            <person name="Manuell A."/>
            <person name="Meier I."/>
            <person name="Mets L."/>
            <person name="Mittag M."/>
            <person name="Mittelmeier T."/>
            <person name="Moroney J.V."/>
            <person name="Moseley J."/>
            <person name="Napoli C."/>
            <person name="Nedelcu A.M."/>
            <person name="Niyogi K."/>
            <person name="Novoselov S.V."/>
            <person name="Paulsen I.T."/>
            <person name="Pazour G."/>
            <person name="Purton S."/>
            <person name="Ral J.P."/>
            <person name="Riano-Pachon D.M."/>
            <person name="Riekhof W."/>
            <person name="Rymarquis L."/>
            <person name="Schroda M."/>
            <person name="Stern D."/>
            <person name="Umen J."/>
            <person name="Willows R."/>
            <person name="Wilson N."/>
            <person name="Zimmer S.L."/>
            <person name="Allmer J."/>
            <person name="Balk J."/>
            <person name="Bisova K."/>
            <person name="Chen C.J."/>
            <person name="Elias M."/>
            <person name="Gendler K."/>
            <person name="Hauser C."/>
            <person name="Lamb M.R."/>
            <person name="Ledford H."/>
            <person name="Long J.C."/>
            <person name="Minagawa J."/>
            <person name="Page M.D."/>
            <person name="Pan J."/>
            <person name="Pootakham W."/>
            <person name="Roje S."/>
            <person name="Rose A."/>
            <person name="Stahlberg E."/>
            <person name="Terauchi A.M."/>
            <person name="Yang P."/>
            <person name="Ball S."/>
            <person name="Bowler C."/>
            <person name="Dieckmann C.L."/>
            <person name="Gladyshev V.N."/>
            <person name="Green P."/>
            <person name="Jorgensen R."/>
            <person name="Mayfield S."/>
            <person name="Mueller-Roeber B."/>
            <person name="Rajamani S."/>
            <person name="Sayre R.T."/>
            <person name="Brokstein P."/>
            <person name="Dubchak I."/>
            <person name="Goodstein D."/>
            <person name="Hornick L."/>
            <person name="Huang Y.W."/>
            <person name="Jhaveri J."/>
            <person name="Luo Y."/>
            <person name="Martinez D."/>
            <person name="Ngau W.C."/>
            <person name="Otillar B."/>
            <person name="Poliakov A."/>
            <person name="Porter A."/>
            <person name="Szajkowski L."/>
            <person name="Werner G."/>
            <person name="Zhou K."/>
            <person name="Grigoriev I.V."/>
            <person name="Rokhsar D.S."/>
            <person name="Grossman A.R."/>
        </authorList>
    </citation>
    <scope>NUCLEOTIDE SEQUENCE [LARGE SCALE GENOMIC DNA]</scope>
    <source>
        <strain evidence="8">CC-503</strain>
    </source>
</reference>
<sequence>MLCNRQRLLLEQKTSYTLKAPTKRLASKRGCCQQQTRTIANSSSEAASTSGGNGAAGRCYLVGAGPGPADYLTMRAVKLIGAADAIVYDDLGCEDALSYARPTAALVYVGKRGGKAESLKQPQIDQIIVDLCSQGKQVVRLKGGCPAVFSRVASEMSALDAAAIPYELVPGVSSALAAPLFAGVPLTHVSLSPSFTVVSGHDVAGTDWAAFRGLPTLVVLMAGRNLGQIARRLVQDAGWAPDTPMAVVRSAGLPEQRTWLTSLGSAEADLVEAGQLSPCIVVVGKVAATGNYART</sequence>
<gene>
    <name evidence="7" type="ORF">CHLRE_12g538650v5</name>
</gene>
<dbReference type="Gene3D" id="3.40.1010.10">
    <property type="entry name" value="Cobalt-precorrin-4 Transmethylase, Domain 1"/>
    <property type="match status" value="1"/>
</dbReference>
<dbReference type="InterPro" id="IPR050161">
    <property type="entry name" value="Siro_Cobalamin_biosynth"/>
</dbReference>
<dbReference type="Gene3D" id="3.30.950.10">
    <property type="entry name" value="Methyltransferase, Cobalt-precorrin-4 Transmethylase, Domain 2"/>
    <property type="match status" value="1"/>
</dbReference>
<dbReference type="Proteomes" id="UP000006906">
    <property type="component" value="Chromosome 12"/>
</dbReference>
<dbReference type="ExpressionAtlas" id="A0A2K3D5C4">
    <property type="expression patterns" value="baseline"/>
</dbReference>
<dbReference type="PROSITE" id="PS00839">
    <property type="entry name" value="SUMT_1"/>
    <property type="match status" value="1"/>
</dbReference>
<dbReference type="Pfam" id="PF00590">
    <property type="entry name" value="TP_methylase"/>
    <property type="match status" value="1"/>
</dbReference>
<dbReference type="GeneID" id="5718442"/>
<dbReference type="InParanoid" id="A0A2K3D5C4"/>
<evidence type="ECO:0000259" key="6">
    <source>
        <dbReference type="Pfam" id="PF00590"/>
    </source>
</evidence>
<dbReference type="EMBL" id="CM008973">
    <property type="protein sequence ID" value="PNW75729.1"/>
    <property type="molecule type" value="Genomic_DNA"/>
</dbReference>
<dbReference type="InterPro" id="IPR000878">
    <property type="entry name" value="4pyrrol_Mease"/>
</dbReference>
<dbReference type="RefSeq" id="XP_001692966.2">
    <property type="nucleotide sequence ID" value="XM_001692914.2"/>
</dbReference>
<dbReference type="GO" id="GO:0019354">
    <property type="term" value="P:siroheme biosynthetic process"/>
    <property type="evidence" value="ECO:0000318"/>
    <property type="project" value="GO_Central"/>
</dbReference>
<keyword evidence="5" id="KW-0627">Porphyrin biosynthesis</keyword>
<dbReference type="PaxDb" id="3055-EDP03535"/>
<keyword evidence="8" id="KW-1185">Reference proteome</keyword>
<organism evidence="7 8">
    <name type="scientific">Chlamydomonas reinhardtii</name>
    <name type="common">Chlamydomonas smithii</name>
    <dbReference type="NCBI Taxonomy" id="3055"/>
    <lineage>
        <taxon>Eukaryota</taxon>
        <taxon>Viridiplantae</taxon>
        <taxon>Chlorophyta</taxon>
        <taxon>core chlorophytes</taxon>
        <taxon>Chlorophyceae</taxon>
        <taxon>CS clade</taxon>
        <taxon>Chlamydomonadales</taxon>
        <taxon>Chlamydomonadaceae</taxon>
        <taxon>Chlamydomonas</taxon>
    </lineage>
</organism>
<evidence type="ECO:0000256" key="2">
    <source>
        <dbReference type="ARBA" id="ARBA00022603"/>
    </source>
</evidence>
<dbReference type="EC" id="2.1.1.107" evidence="1"/>
<keyword evidence="3" id="KW-0808">Transferase</keyword>
<dbReference type="PANTHER" id="PTHR45790:SF3">
    <property type="entry name" value="S-ADENOSYL-L-METHIONINE-DEPENDENT UROPORPHYRINOGEN III METHYLTRANSFERASE, CHLOROPLASTIC"/>
    <property type="match status" value="1"/>
</dbReference>
<evidence type="ECO:0000256" key="4">
    <source>
        <dbReference type="ARBA" id="ARBA00022691"/>
    </source>
</evidence>
<dbReference type="InterPro" id="IPR006366">
    <property type="entry name" value="CobA/CysG_C"/>
</dbReference>
<proteinExistence type="predicted"/>
<keyword evidence="4" id="KW-0949">S-adenosyl-L-methionine</keyword>
<dbReference type="KEGG" id="cre:CHLRE_12g538650v5"/>
<dbReference type="InterPro" id="IPR014777">
    <property type="entry name" value="4pyrrole_Mease_sub1"/>
</dbReference>
<evidence type="ECO:0000256" key="5">
    <source>
        <dbReference type="ARBA" id="ARBA00023244"/>
    </source>
</evidence>
<dbReference type="FunFam" id="3.40.1010.10:FF:000001">
    <property type="entry name" value="Siroheme synthase"/>
    <property type="match status" value="1"/>
</dbReference>
<dbReference type="OrthoDB" id="508204at2759"/>
<keyword evidence="2" id="KW-0489">Methyltransferase</keyword>
<protein>
    <recommendedName>
        <fullName evidence="1">uroporphyrinogen-III C-methyltransferase</fullName>
        <ecNumber evidence="1">2.1.1.107</ecNumber>
    </recommendedName>
</protein>
<accession>A0A2K3D5C4</accession>
<dbReference type="NCBIfam" id="NF004790">
    <property type="entry name" value="PRK06136.1"/>
    <property type="match status" value="1"/>
</dbReference>
<dbReference type="STRING" id="3055.A0A2K3D5C4"/>
<dbReference type="AlphaFoldDB" id="A0A2K3D5C4"/>
<dbReference type="SUPFAM" id="SSF53790">
    <property type="entry name" value="Tetrapyrrole methylase"/>
    <property type="match status" value="1"/>
</dbReference>